<dbReference type="EMBL" id="JAEAOA010000534">
    <property type="protein sequence ID" value="KAK3587440.1"/>
    <property type="molecule type" value="Genomic_DNA"/>
</dbReference>
<keyword evidence="2" id="KW-1185">Reference proteome</keyword>
<evidence type="ECO:0000313" key="2">
    <source>
        <dbReference type="Proteomes" id="UP001195483"/>
    </source>
</evidence>
<comment type="caution">
    <text evidence="1">The sequence shown here is derived from an EMBL/GenBank/DDBJ whole genome shotgun (WGS) entry which is preliminary data.</text>
</comment>
<evidence type="ECO:0000313" key="1">
    <source>
        <dbReference type="EMBL" id="KAK3587440.1"/>
    </source>
</evidence>
<sequence length="91" mass="10248">MNSDKCSINEDLDGQQNRVQVVKKNRVLLYGNFVMSVCERIPLYTPVATFFDGKYSSQGGLAGIFIGCLQGGFKVTNCYELFKMHTYYSQA</sequence>
<gene>
    <name evidence="1" type="ORF">CHS0354_007931</name>
</gene>
<reference evidence="1" key="3">
    <citation type="submission" date="2023-05" db="EMBL/GenBank/DDBJ databases">
        <authorList>
            <person name="Smith C.H."/>
        </authorList>
    </citation>
    <scope>NUCLEOTIDE SEQUENCE</scope>
    <source>
        <strain evidence="1">CHS0354</strain>
        <tissue evidence="1">Mantle</tissue>
    </source>
</reference>
<name>A0AAE0S9S8_9BIVA</name>
<protein>
    <submittedName>
        <fullName evidence="1">Uncharacterized protein</fullName>
    </submittedName>
</protein>
<accession>A0AAE0S9S8</accession>
<dbReference type="Proteomes" id="UP001195483">
    <property type="component" value="Unassembled WGS sequence"/>
</dbReference>
<organism evidence="1 2">
    <name type="scientific">Potamilus streckersoni</name>
    <dbReference type="NCBI Taxonomy" id="2493646"/>
    <lineage>
        <taxon>Eukaryota</taxon>
        <taxon>Metazoa</taxon>
        <taxon>Spiralia</taxon>
        <taxon>Lophotrochozoa</taxon>
        <taxon>Mollusca</taxon>
        <taxon>Bivalvia</taxon>
        <taxon>Autobranchia</taxon>
        <taxon>Heteroconchia</taxon>
        <taxon>Palaeoheterodonta</taxon>
        <taxon>Unionida</taxon>
        <taxon>Unionoidea</taxon>
        <taxon>Unionidae</taxon>
        <taxon>Ambleminae</taxon>
        <taxon>Lampsilini</taxon>
        <taxon>Potamilus</taxon>
    </lineage>
</organism>
<dbReference type="AlphaFoldDB" id="A0AAE0S9S8"/>
<reference evidence="1" key="1">
    <citation type="journal article" date="2021" name="Genome Biol. Evol.">
        <title>A High-Quality Reference Genome for a Parasitic Bivalve with Doubly Uniparental Inheritance (Bivalvia: Unionida).</title>
        <authorList>
            <person name="Smith C.H."/>
        </authorList>
    </citation>
    <scope>NUCLEOTIDE SEQUENCE</scope>
    <source>
        <strain evidence="1">CHS0354</strain>
    </source>
</reference>
<proteinExistence type="predicted"/>
<reference evidence="1" key="2">
    <citation type="journal article" date="2021" name="Genome Biol. Evol.">
        <title>Developing a high-quality reference genome for a parasitic bivalve with doubly uniparental inheritance (Bivalvia: Unionida).</title>
        <authorList>
            <person name="Smith C.H."/>
        </authorList>
    </citation>
    <scope>NUCLEOTIDE SEQUENCE</scope>
    <source>
        <strain evidence="1">CHS0354</strain>
        <tissue evidence="1">Mantle</tissue>
    </source>
</reference>